<accession>A0A0U1QKX7</accession>
<gene>
    <name evidence="1" type="ORF">SINU_13560</name>
</gene>
<name>A0A0U1QKX7_9BACL</name>
<sequence length="164" mass="18726">MELNASLLLDFNQKLAIIESFSELEQKKVSLGRLNFQYNGSATDKKNVVYHLHPNGNGYVYAKGIDGYDADAKGMVNIRDFSEEELRELLKKAIFALSPEGLYKRETADGNDHELWVTPSGRSELEIVYDNELWNVYAGDLLDGTFRTYKEAVEYLTEEGFVRK</sequence>
<dbReference type="EMBL" id="AFVQ02000205">
    <property type="protein sequence ID" value="KLI01432.1"/>
    <property type="molecule type" value="Genomic_DNA"/>
</dbReference>
<comment type="caution">
    <text evidence="1">The sequence shown here is derived from an EMBL/GenBank/DDBJ whole genome shotgun (WGS) entry which is preliminary data.</text>
</comment>
<dbReference type="AlphaFoldDB" id="A0A0U1QKX7"/>
<proteinExistence type="predicted"/>
<evidence type="ECO:0000313" key="1">
    <source>
        <dbReference type="EMBL" id="KLI01432.1"/>
    </source>
</evidence>
<protein>
    <submittedName>
        <fullName evidence="1">Uncharacterized protein</fullName>
    </submittedName>
</protein>
<reference evidence="1 2" key="1">
    <citation type="journal article" date="2011" name="J. Bacteriol.">
        <title>Draft genome sequence of Sporolactobacillus inulinus strain CASD, an efficient D-lactic acid-producing bacterium with high-concentration lactate tolerance capability.</title>
        <authorList>
            <person name="Yu B."/>
            <person name="Su F."/>
            <person name="Wang L."/>
            <person name="Xu K."/>
            <person name="Zhao B."/>
            <person name="Xu P."/>
        </authorList>
    </citation>
    <scope>NUCLEOTIDE SEQUENCE [LARGE SCALE GENOMIC DNA]</scope>
    <source>
        <strain evidence="1 2">CASD</strain>
    </source>
</reference>
<evidence type="ECO:0000313" key="2">
    <source>
        <dbReference type="Proteomes" id="UP000035553"/>
    </source>
</evidence>
<dbReference type="Proteomes" id="UP000035553">
    <property type="component" value="Unassembled WGS sequence"/>
</dbReference>
<dbReference type="STRING" id="1069536.SINU_13560"/>
<dbReference type="OrthoDB" id="2360619at2"/>
<organism evidence="1 2">
    <name type="scientific">Sporolactobacillus inulinus CASD</name>
    <dbReference type="NCBI Taxonomy" id="1069536"/>
    <lineage>
        <taxon>Bacteria</taxon>
        <taxon>Bacillati</taxon>
        <taxon>Bacillota</taxon>
        <taxon>Bacilli</taxon>
        <taxon>Bacillales</taxon>
        <taxon>Sporolactobacillaceae</taxon>
        <taxon>Sporolactobacillus</taxon>
    </lineage>
</organism>
<keyword evidence="2" id="KW-1185">Reference proteome</keyword>